<evidence type="ECO:0008006" key="7">
    <source>
        <dbReference type="Google" id="ProtNLM"/>
    </source>
</evidence>
<evidence type="ECO:0000256" key="1">
    <source>
        <dbReference type="ARBA" id="ARBA00007274"/>
    </source>
</evidence>
<evidence type="ECO:0000313" key="5">
    <source>
        <dbReference type="EMBL" id="EGQ9138351.1"/>
    </source>
</evidence>
<evidence type="ECO:0000256" key="4">
    <source>
        <dbReference type="ARBA" id="ARBA00023315"/>
    </source>
</evidence>
<dbReference type="AlphaFoldDB" id="A0AA36UWC5"/>
<sequence length="116" mass="12887">MKNVSFGSEPHLIEIRDEVTISFNVSFITHDGATWVFRDLYPNVTKFSPILVKKRAFIGANSTILPGVSIGERSIVAAGSVVTRDIPDQEVWGGVPARKIMTFENYLDKLGLEAYE</sequence>
<gene>
    <name evidence="5" type="ORF">GHY86_25020</name>
</gene>
<dbReference type="EMBL" id="AAXMUW010000146">
    <property type="protein sequence ID" value="EGQ9138351.1"/>
    <property type="molecule type" value="Genomic_DNA"/>
</dbReference>
<reference evidence="5" key="1">
    <citation type="submission" date="2019-11" db="EMBL/GenBank/DDBJ databases">
        <authorList>
            <consortium name="PulseNet: The National Subtyping Network for Foodborne Disease Surveillance"/>
            <person name="Tarr C.L."/>
            <person name="Trees E."/>
            <person name="Katz L.S."/>
            <person name="Carleton-Romer H.A."/>
            <person name="Stroika S."/>
            <person name="Kucerova Z."/>
            <person name="Roache K.F."/>
            <person name="Sabol A.L."/>
            <person name="Besser J."/>
            <person name="Gerner-Smidt P."/>
        </authorList>
    </citation>
    <scope>NUCLEOTIDE SEQUENCE</scope>
    <source>
        <strain evidence="5">PNUSAV001129</strain>
    </source>
</reference>
<organism evidence="5 6">
    <name type="scientific">Vibrio alginolyticus</name>
    <dbReference type="NCBI Taxonomy" id="663"/>
    <lineage>
        <taxon>Bacteria</taxon>
        <taxon>Pseudomonadati</taxon>
        <taxon>Pseudomonadota</taxon>
        <taxon>Gammaproteobacteria</taxon>
        <taxon>Vibrionales</taxon>
        <taxon>Vibrionaceae</taxon>
        <taxon>Vibrio</taxon>
    </lineage>
</organism>
<name>A0AA36UWC5_VIBAL</name>
<dbReference type="PROSITE" id="PS00101">
    <property type="entry name" value="HEXAPEP_TRANSFERASES"/>
    <property type="match status" value="1"/>
</dbReference>
<dbReference type="PANTHER" id="PTHR43300">
    <property type="entry name" value="ACETYLTRANSFERASE"/>
    <property type="match status" value="1"/>
</dbReference>
<keyword evidence="3" id="KW-0677">Repeat</keyword>
<dbReference type="CDD" id="cd04647">
    <property type="entry name" value="LbH_MAT_like"/>
    <property type="match status" value="1"/>
</dbReference>
<comment type="similarity">
    <text evidence="1">Belongs to the transferase hexapeptide repeat family.</text>
</comment>
<evidence type="ECO:0000256" key="3">
    <source>
        <dbReference type="ARBA" id="ARBA00022737"/>
    </source>
</evidence>
<protein>
    <recommendedName>
        <fullName evidence="7">Acyltransferase</fullName>
    </recommendedName>
</protein>
<dbReference type="Pfam" id="PF14602">
    <property type="entry name" value="Hexapep_2"/>
    <property type="match status" value="1"/>
</dbReference>
<proteinExistence type="inferred from homology"/>
<dbReference type="SUPFAM" id="SSF51161">
    <property type="entry name" value="Trimeric LpxA-like enzymes"/>
    <property type="match status" value="1"/>
</dbReference>
<accession>A0AA36UWC5</accession>
<dbReference type="PANTHER" id="PTHR43300:SF11">
    <property type="entry name" value="ACETYLTRANSFERASE RV3034C-RELATED"/>
    <property type="match status" value="1"/>
</dbReference>
<dbReference type="InterPro" id="IPR001451">
    <property type="entry name" value="Hexapep"/>
</dbReference>
<dbReference type="InterPro" id="IPR018357">
    <property type="entry name" value="Hexapep_transf_CS"/>
</dbReference>
<dbReference type="InterPro" id="IPR050179">
    <property type="entry name" value="Trans_hexapeptide_repeat"/>
</dbReference>
<keyword evidence="2" id="KW-0808">Transferase</keyword>
<dbReference type="Gene3D" id="2.160.10.10">
    <property type="entry name" value="Hexapeptide repeat proteins"/>
    <property type="match status" value="1"/>
</dbReference>
<comment type="caution">
    <text evidence="5">The sequence shown here is derived from an EMBL/GenBank/DDBJ whole genome shotgun (WGS) entry which is preliminary data.</text>
</comment>
<evidence type="ECO:0000256" key="2">
    <source>
        <dbReference type="ARBA" id="ARBA00022679"/>
    </source>
</evidence>
<evidence type="ECO:0000313" key="6">
    <source>
        <dbReference type="Proteomes" id="UP000714625"/>
    </source>
</evidence>
<keyword evidence="4" id="KW-0012">Acyltransferase</keyword>
<dbReference type="InterPro" id="IPR011004">
    <property type="entry name" value="Trimer_LpxA-like_sf"/>
</dbReference>
<dbReference type="Proteomes" id="UP000714625">
    <property type="component" value="Unassembled WGS sequence"/>
</dbReference>
<dbReference type="GO" id="GO:0016746">
    <property type="term" value="F:acyltransferase activity"/>
    <property type="evidence" value="ECO:0007669"/>
    <property type="project" value="UniProtKB-KW"/>
</dbReference>